<dbReference type="PROSITE" id="PS50887">
    <property type="entry name" value="GGDEF"/>
    <property type="match status" value="1"/>
</dbReference>
<dbReference type="CDD" id="cd01949">
    <property type="entry name" value="GGDEF"/>
    <property type="match status" value="1"/>
</dbReference>
<dbReference type="SUPFAM" id="SSF55073">
    <property type="entry name" value="Nucleotide cyclase"/>
    <property type="match status" value="1"/>
</dbReference>
<organism evidence="5 6">
    <name type="scientific">Candidatus Sedimenticola endophacoides</name>
    <dbReference type="NCBI Taxonomy" id="2548426"/>
    <lineage>
        <taxon>Bacteria</taxon>
        <taxon>Pseudomonadati</taxon>
        <taxon>Pseudomonadota</taxon>
        <taxon>Gammaproteobacteria</taxon>
        <taxon>Chromatiales</taxon>
        <taxon>Sedimenticolaceae</taxon>
        <taxon>Sedimenticola</taxon>
    </lineage>
</organism>
<dbReference type="EMBL" id="PQCO01000234">
    <property type="protein sequence ID" value="PUE00105.1"/>
    <property type="molecule type" value="Genomic_DNA"/>
</dbReference>
<dbReference type="Proteomes" id="UP000250928">
    <property type="component" value="Unassembled WGS sequence"/>
</dbReference>
<comment type="catalytic activity">
    <reaction evidence="3">
        <text>2 GTP = 3',3'-c-di-GMP + 2 diphosphate</text>
        <dbReference type="Rhea" id="RHEA:24898"/>
        <dbReference type="ChEBI" id="CHEBI:33019"/>
        <dbReference type="ChEBI" id="CHEBI:37565"/>
        <dbReference type="ChEBI" id="CHEBI:58805"/>
        <dbReference type="EC" id="2.7.7.65"/>
    </reaction>
</comment>
<accession>A0A6N4DSZ6</accession>
<dbReference type="GO" id="GO:0052621">
    <property type="term" value="F:diguanylate cyclase activity"/>
    <property type="evidence" value="ECO:0007669"/>
    <property type="project" value="UniProtKB-EC"/>
</dbReference>
<evidence type="ECO:0000313" key="6">
    <source>
        <dbReference type="Proteomes" id="UP000250928"/>
    </source>
</evidence>
<dbReference type="InterPro" id="IPR000160">
    <property type="entry name" value="GGDEF_dom"/>
</dbReference>
<feature type="domain" description="GGDEF" evidence="4">
    <location>
        <begin position="171"/>
        <end position="301"/>
    </location>
</feature>
<dbReference type="PANTHER" id="PTHR45138">
    <property type="entry name" value="REGULATORY COMPONENTS OF SENSORY TRANSDUCTION SYSTEM"/>
    <property type="match status" value="1"/>
</dbReference>
<dbReference type="InterPro" id="IPR050469">
    <property type="entry name" value="Diguanylate_Cyclase"/>
</dbReference>
<name>A0A6N4DSZ6_9GAMM</name>
<evidence type="ECO:0000256" key="1">
    <source>
        <dbReference type="ARBA" id="ARBA00001946"/>
    </source>
</evidence>
<dbReference type="SMART" id="SM00267">
    <property type="entry name" value="GGDEF"/>
    <property type="match status" value="1"/>
</dbReference>
<evidence type="ECO:0000256" key="3">
    <source>
        <dbReference type="ARBA" id="ARBA00034247"/>
    </source>
</evidence>
<dbReference type="GO" id="GO:0043709">
    <property type="term" value="P:cell adhesion involved in single-species biofilm formation"/>
    <property type="evidence" value="ECO:0007669"/>
    <property type="project" value="TreeGrafter"/>
</dbReference>
<sequence>MEDTEMAPQIEQITENRRFSVPLHPGQKIAAKALALTSVLQTTLEINQLMALFFQELEHTIPFDGLYYDFPASAIDIKLGVQSGHSCSYTLEVASEALGEIRLFRHQRFAEEELETIENMLVGLLFPLRNTLLYQRALQSAIIDPLTGAKNRAALDGSLQREVDLAHRHTVPLSLILFDIDHFKRVNDRHGHLLGDQALRAIADCAQRTIRDSDLLFRYGGEEFLVLLTNTGLSGAQMLAERIRRSIEQAQPVIEAGEAITISLGVASLLQNEGATDLFQRADQALYQAKHQGRNRVIAAT</sequence>
<dbReference type="GO" id="GO:0005886">
    <property type="term" value="C:plasma membrane"/>
    <property type="evidence" value="ECO:0007669"/>
    <property type="project" value="TreeGrafter"/>
</dbReference>
<comment type="cofactor">
    <cofactor evidence="1">
        <name>Mg(2+)</name>
        <dbReference type="ChEBI" id="CHEBI:18420"/>
    </cofactor>
</comment>
<evidence type="ECO:0000256" key="2">
    <source>
        <dbReference type="ARBA" id="ARBA00012528"/>
    </source>
</evidence>
<dbReference type="Gene3D" id="3.30.70.270">
    <property type="match status" value="1"/>
</dbReference>
<comment type="caution">
    <text evidence="5">The sequence shown here is derived from an EMBL/GenBank/DDBJ whole genome shotgun (WGS) entry which is preliminary data.</text>
</comment>
<dbReference type="FunFam" id="3.30.70.270:FF:000001">
    <property type="entry name" value="Diguanylate cyclase domain protein"/>
    <property type="match status" value="1"/>
</dbReference>
<dbReference type="Pfam" id="PF00990">
    <property type="entry name" value="GGDEF"/>
    <property type="match status" value="1"/>
</dbReference>
<dbReference type="NCBIfam" id="TIGR00254">
    <property type="entry name" value="GGDEF"/>
    <property type="match status" value="1"/>
</dbReference>
<dbReference type="EC" id="2.7.7.65" evidence="2"/>
<protein>
    <recommendedName>
        <fullName evidence="2">diguanylate cyclase</fullName>
        <ecNumber evidence="2">2.7.7.65</ecNumber>
    </recommendedName>
</protein>
<proteinExistence type="predicted"/>
<dbReference type="PANTHER" id="PTHR45138:SF9">
    <property type="entry name" value="DIGUANYLATE CYCLASE DGCM-RELATED"/>
    <property type="match status" value="1"/>
</dbReference>
<dbReference type="AlphaFoldDB" id="A0A6N4DSZ6"/>
<evidence type="ECO:0000259" key="4">
    <source>
        <dbReference type="PROSITE" id="PS50887"/>
    </source>
</evidence>
<reference evidence="5 6" key="1">
    <citation type="submission" date="2018-01" db="EMBL/GenBank/DDBJ databases">
        <title>Novel co-symbiosis in the lucinid bivalve Phacoides pectinatus.</title>
        <authorList>
            <person name="Lim S.J."/>
            <person name="Davis B.G."/>
            <person name="Gill D.E."/>
            <person name="Engel A.S."/>
            <person name="Anderson L.C."/>
            <person name="Campbell B.J."/>
        </authorList>
    </citation>
    <scope>NUCLEOTIDE SEQUENCE [LARGE SCALE GENOMIC DNA]</scope>
    <source>
        <strain evidence="5">N3_P5</strain>
    </source>
</reference>
<dbReference type="InterPro" id="IPR043128">
    <property type="entry name" value="Rev_trsase/Diguanyl_cyclase"/>
</dbReference>
<dbReference type="GO" id="GO:1902201">
    <property type="term" value="P:negative regulation of bacterial-type flagellum-dependent cell motility"/>
    <property type="evidence" value="ECO:0007669"/>
    <property type="project" value="TreeGrafter"/>
</dbReference>
<dbReference type="InterPro" id="IPR029787">
    <property type="entry name" value="Nucleotide_cyclase"/>
</dbReference>
<evidence type="ECO:0000313" key="5">
    <source>
        <dbReference type="EMBL" id="PUE00105.1"/>
    </source>
</evidence>
<gene>
    <name evidence="5" type="ORF">C3L24_09755</name>
</gene>